<sequence length="69" mass="8136">MLDVAVKFVICIRRFLNETWARIGDNGGIPIKGNPYRILPWTFSKFIEKKREQKRNILLELLAMSFPEL</sequence>
<evidence type="ECO:0000313" key="2">
    <source>
        <dbReference type="Proteomes" id="UP000183832"/>
    </source>
</evidence>
<protein>
    <submittedName>
        <fullName evidence="1">CLUMA_CG005505, isoform A</fullName>
    </submittedName>
</protein>
<name>A0A1J1HV43_9DIPT</name>
<dbReference type="Proteomes" id="UP000183832">
    <property type="component" value="Unassembled WGS sequence"/>
</dbReference>
<gene>
    <name evidence="1" type="ORF">CLUMA_CG005505</name>
</gene>
<organism evidence="1 2">
    <name type="scientific">Clunio marinus</name>
    <dbReference type="NCBI Taxonomy" id="568069"/>
    <lineage>
        <taxon>Eukaryota</taxon>
        <taxon>Metazoa</taxon>
        <taxon>Ecdysozoa</taxon>
        <taxon>Arthropoda</taxon>
        <taxon>Hexapoda</taxon>
        <taxon>Insecta</taxon>
        <taxon>Pterygota</taxon>
        <taxon>Neoptera</taxon>
        <taxon>Endopterygota</taxon>
        <taxon>Diptera</taxon>
        <taxon>Nematocera</taxon>
        <taxon>Chironomoidea</taxon>
        <taxon>Chironomidae</taxon>
        <taxon>Clunio</taxon>
    </lineage>
</organism>
<dbReference type="EMBL" id="CVRI01000021">
    <property type="protein sequence ID" value="CRK91885.1"/>
    <property type="molecule type" value="Genomic_DNA"/>
</dbReference>
<dbReference type="AlphaFoldDB" id="A0A1J1HV43"/>
<evidence type="ECO:0000313" key="1">
    <source>
        <dbReference type="EMBL" id="CRK91885.1"/>
    </source>
</evidence>
<keyword evidence="2" id="KW-1185">Reference proteome</keyword>
<accession>A0A1J1HV43</accession>
<proteinExistence type="predicted"/>
<reference evidence="1 2" key="1">
    <citation type="submission" date="2015-04" db="EMBL/GenBank/DDBJ databases">
        <authorList>
            <person name="Syromyatnikov M.Y."/>
            <person name="Popov V.N."/>
        </authorList>
    </citation>
    <scope>NUCLEOTIDE SEQUENCE [LARGE SCALE GENOMIC DNA]</scope>
</reference>